<dbReference type="Gene3D" id="3.30.360.10">
    <property type="entry name" value="Dihydrodipicolinate Reductase, domain 2"/>
    <property type="match status" value="1"/>
</dbReference>
<dbReference type="Gene3D" id="3.40.50.720">
    <property type="entry name" value="NAD(P)-binding Rossmann-like Domain"/>
    <property type="match status" value="1"/>
</dbReference>
<dbReference type="Proteomes" id="UP000316476">
    <property type="component" value="Unassembled WGS sequence"/>
</dbReference>
<evidence type="ECO:0000313" key="3">
    <source>
        <dbReference type="Proteomes" id="UP000316476"/>
    </source>
</evidence>
<evidence type="ECO:0000259" key="1">
    <source>
        <dbReference type="Pfam" id="PF01408"/>
    </source>
</evidence>
<keyword evidence="2" id="KW-0560">Oxidoreductase</keyword>
<name>A0A5C6FRZ6_9PLAN</name>
<dbReference type="GO" id="GO:0005737">
    <property type="term" value="C:cytoplasm"/>
    <property type="evidence" value="ECO:0007669"/>
    <property type="project" value="TreeGrafter"/>
</dbReference>
<dbReference type="Pfam" id="PF01408">
    <property type="entry name" value="GFO_IDH_MocA"/>
    <property type="match status" value="1"/>
</dbReference>
<dbReference type="InterPro" id="IPR000683">
    <property type="entry name" value="Gfo/Idh/MocA-like_OxRdtase_N"/>
</dbReference>
<evidence type="ECO:0000313" key="2">
    <source>
        <dbReference type="EMBL" id="TWU65932.1"/>
    </source>
</evidence>
<dbReference type="RefSeq" id="WP_146412397.1">
    <property type="nucleotide sequence ID" value="NZ_SJPZ01000001.1"/>
</dbReference>
<dbReference type="SUPFAM" id="SSF51735">
    <property type="entry name" value="NAD(P)-binding Rossmann-fold domains"/>
    <property type="match status" value="1"/>
</dbReference>
<dbReference type="SUPFAM" id="SSF55347">
    <property type="entry name" value="Glyceraldehyde-3-phosphate dehydrogenase-like, C-terminal domain"/>
    <property type="match status" value="1"/>
</dbReference>
<sequence length="398" mass="43617">MKVLMVGTGEYTTGYVHDQASDSDKSAGVVALTMFDLRRRGMVDQVSMAGTNGRKMPGIRDHLRRVIGDTYADLDVTAQCFPADDVDRDPTAYQRAIKALDPGDVVTVFTPDDTHFAIAMDAIRHGCHVLIAKPIVMTVDQHQQLIRAADDAGVLVAMEVHKRWDPIYADARDRIRNLGSFGFFHAYMSQPKSQLDTFRSWAGKSSDISYYLNAHHIDFLNWSIGSMATPVSVHGSAATGFAKGHGIDTEDTITLTVDWAMKDGTATGTAVFTSSWIAPKSDVHSQQRFFYMGHQGEVTVDQAHRGYGVATDGRGFQSVNPLFMKYTPDAEGRFAGQTGYGYRSIEAFVQAAIKIRRGHATPDDFHGRLATAKDTINVTAILQAGRRSLDTGTTISLD</sequence>
<protein>
    <submittedName>
        <fullName evidence="2">Putative oxidoreductase YvaA</fullName>
        <ecNumber evidence="2">1.-.-.-</ecNumber>
    </submittedName>
</protein>
<dbReference type="GO" id="GO:0016491">
    <property type="term" value="F:oxidoreductase activity"/>
    <property type="evidence" value="ECO:0007669"/>
    <property type="project" value="UniProtKB-KW"/>
</dbReference>
<dbReference type="GO" id="GO:0006740">
    <property type="term" value="P:NADPH regeneration"/>
    <property type="evidence" value="ECO:0007669"/>
    <property type="project" value="TreeGrafter"/>
</dbReference>
<dbReference type="OrthoDB" id="9815825at2"/>
<gene>
    <name evidence="2" type="primary">yvaA</name>
    <name evidence="2" type="ORF">V7x_14860</name>
</gene>
<reference evidence="2 3" key="1">
    <citation type="submission" date="2019-02" db="EMBL/GenBank/DDBJ databases">
        <title>Deep-cultivation of Planctomycetes and their phenomic and genomic characterization uncovers novel biology.</title>
        <authorList>
            <person name="Wiegand S."/>
            <person name="Jogler M."/>
            <person name="Boedeker C."/>
            <person name="Pinto D."/>
            <person name="Vollmers J."/>
            <person name="Rivas-Marin E."/>
            <person name="Kohn T."/>
            <person name="Peeters S.H."/>
            <person name="Heuer A."/>
            <person name="Rast P."/>
            <person name="Oberbeckmann S."/>
            <person name="Bunk B."/>
            <person name="Jeske O."/>
            <person name="Meyerdierks A."/>
            <person name="Storesund J.E."/>
            <person name="Kallscheuer N."/>
            <person name="Luecker S."/>
            <person name="Lage O.M."/>
            <person name="Pohl T."/>
            <person name="Merkel B.J."/>
            <person name="Hornburger P."/>
            <person name="Mueller R.-W."/>
            <person name="Bruemmer F."/>
            <person name="Labrenz M."/>
            <person name="Spormann A.M."/>
            <person name="Op Den Camp H."/>
            <person name="Overmann J."/>
            <person name="Amann R."/>
            <person name="Jetten M.S.M."/>
            <person name="Mascher T."/>
            <person name="Medema M.H."/>
            <person name="Devos D.P."/>
            <person name="Kaster A.-K."/>
            <person name="Ovreas L."/>
            <person name="Rohde M."/>
            <person name="Galperin M.Y."/>
            <person name="Jogler C."/>
        </authorList>
    </citation>
    <scope>NUCLEOTIDE SEQUENCE [LARGE SCALE GENOMIC DNA]</scope>
    <source>
        <strain evidence="2 3">V7</strain>
    </source>
</reference>
<proteinExistence type="predicted"/>
<dbReference type="InterPro" id="IPR036291">
    <property type="entry name" value="NAD(P)-bd_dom_sf"/>
</dbReference>
<dbReference type="EC" id="1.-.-.-" evidence="2"/>
<organism evidence="2 3">
    <name type="scientific">Crateriforma conspicua</name>
    <dbReference type="NCBI Taxonomy" id="2527996"/>
    <lineage>
        <taxon>Bacteria</taxon>
        <taxon>Pseudomonadati</taxon>
        <taxon>Planctomycetota</taxon>
        <taxon>Planctomycetia</taxon>
        <taxon>Planctomycetales</taxon>
        <taxon>Planctomycetaceae</taxon>
        <taxon>Crateriforma</taxon>
    </lineage>
</organism>
<accession>A0A5C6FRZ6</accession>
<dbReference type="PANTHER" id="PTHR42840:SF6">
    <property type="entry name" value="BINDING ROSSMANN FOLD OXIDOREDUCTASE, PUTATIVE (AFU_ORTHOLOGUE AFUA_3G11930)-RELATED"/>
    <property type="match status" value="1"/>
</dbReference>
<comment type="caution">
    <text evidence="2">The sequence shown here is derived from an EMBL/GenBank/DDBJ whole genome shotgun (WGS) entry which is preliminary data.</text>
</comment>
<dbReference type="EMBL" id="SJPZ01000001">
    <property type="protein sequence ID" value="TWU65932.1"/>
    <property type="molecule type" value="Genomic_DNA"/>
</dbReference>
<feature type="domain" description="Gfo/Idh/MocA-like oxidoreductase N-terminal" evidence="1">
    <location>
        <begin position="103"/>
        <end position="158"/>
    </location>
</feature>
<dbReference type="AlphaFoldDB" id="A0A5C6FRZ6"/>
<dbReference type="GO" id="GO:0000166">
    <property type="term" value="F:nucleotide binding"/>
    <property type="evidence" value="ECO:0007669"/>
    <property type="project" value="InterPro"/>
</dbReference>
<dbReference type="PANTHER" id="PTHR42840">
    <property type="entry name" value="NAD(P)-BINDING ROSSMANN-FOLD SUPERFAMILY PROTEIN-RELATED"/>
    <property type="match status" value="1"/>
</dbReference>